<evidence type="ECO:0000313" key="3">
    <source>
        <dbReference type="Proteomes" id="UP000004169"/>
    </source>
</evidence>
<feature type="region of interest" description="Disordered" evidence="1">
    <location>
        <begin position="43"/>
        <end position="65"/>
    </location>
</feature>
<accession>H8FVR3</accession>
<gene>
    <name evidence="2" type="ORF">PHAMO_40012</name>
</gene>
<dbReference type="EMBL" id="CAHP01000034">
    <property type="protein sequence ID" value="CCG42451.1"/>
    <property type="molecule type" value="Genomic_DNA"/>
</dbReference>
<protein>
    <submittedName>
        <fullName evidence="2">Uncharacterized protein</fullName>
    </submittedName>
</protein>
<dbReference type="Proteomes" id="UP000004169">
    <property type="component" value="Unassembled WGS sequence"/>
</dbReference>
<reference evidence="2 3" key="1">
    <citation type="journal article" date="2012" name="J. Bacteriol.">
        <title>Draft Genome Sequence of the Purple Photosynthetic Bacterium Phaeospirillum molischianum DSM120, a Particularly Versatile Bacterium.</title>
        <authorList>
            <person name="Duquesne K."/>
            <person name="Prima V."/>
            <person name="Ji B."/>
            <person name="Rouy Z."/>
            <person name="Medigue C."/>
            <person name="Talla E."/>
            <person name="Sturgis J.N."/>
        </authorList>
    </citation>
    <scope>NUCLEOTIDE SEQUENCE [LARGE SCALE GENOMIC DNA]</scope>
    <source>
        <strain evidence="3">DSM120</strain>
    </source>
</reference>
<dbReference type="STRING" id="1150626.PHAMO_40012"/>
<keyword evidence="3" id="KW-1185">Reference proteome</keyword>
<proteinExistence type="predicted"/>
<sequence>MVRTQTPSATARPLRLIREPFAVRARMISSAVRAPIVSRRSRAASHDTAFAHSREGGGGGLSSRDRRVHRISFRATFARAARSARARHVCSNASASAGVSSAARAAHAARFCAIAAAKAARIGESLVIAPPAEGVDHDSIKKDEPTRSENTWFSVDTTTCLALRKELRHTLSKHDNRPLILWIGGLFAYVIGLPRLSSASVILRSPSRLCYHSR</sequence>
<evidence type="ECO:0000256" key="1">
    <source>
        <dbReference type="SAM" id="MobiDB-lite"/>
    </source>
</evidence>
<name>H8FVR3_MAGML</name>
<evidence type="ECO:0000313" key="2">
    <source>
        <dbReference type="EMBL" id="CCG42451.1"/>
    </source>
</evidence>
<comment type="caution">
    <text evidence="2">The sequence shown here is derived from an EMBL/GenBank/DDBJ whole genome shotgun (WGS) entry which is preliminary data.</text>
</comment>
<dbReference type="AlphaFoldDB" id="H8FVR3"/>
<organism evidence="2 3">
    <name type="scientific">Magnetospirillum molischianum DSM 120</name>
    <dbReference type="NCBI Taxonomy" id="1150626"/>
    <lineage>
        <taxon>Bacteria</taxon>
        <taxon>Pseudomonadati</taxon>
        <taxon>Pseudomonadota</taxon>
        <taxon>Alphaproteobacteria</taxon>
        <taxon>Rhodospirillales</taxon>
        <taxon>Rhodospirillaceae</taxon>
        <taxon>Magnetospirillum</taxon>
    </lineage>
</organism>